<keyword evidence="16" id="KW-1185">Reference proteome</keyword>
<comment type="pathway">
    <text evidence="10 11">Cell wall biogenesis; peptidoglycan biosynthesis.</text>
</comment>
<dbReference type="InterPro" id="IPR000713">
    <property type="entry name" value="Mur_ligase_N"/>
</dbReference>
<dbReference type="Pfam" id="PF01225">
    <property type="entry name" value="Mur_ligase"/>
    <property type="match status" value="1"/>
</dbReference>
<dbReference type="EC" id="6.3.2.10" evidence="10 11"/>
<keyword evidence="1 10" id="KW-0963">Cytoplasm</keyword>
<evidence type="ECO:0000256" key="8">
    <source>
        <dbReference type="ARBA" id="ARBA00023306"/>
    </source>
</evidence>
<dbReference type="SUPFAM" id="SSF53623">
    <property type="entry name" value="MurD-like peptide ligases, catalytic domain"/>
    <property type="match status" value="1"/>
</dbReference>
<dbReference type="InterPro" id="IPR005863">
    <property type="entry name" value="UDP-N-AcMur_synth"/>
</dbReference>
<keyword evidence="8 10" id="KW-0131">Cell cycle</keyword>
<dbReference type="Proteomes" id="UP000654482">
    <property type="component" value="Unassembled WGS sequence"/>
</dbReference>
<dbReference type="UniPathway" id="UPA00219"/>
<dbReference type="GO" id="GO:0009252">
    <property type="term" value="P:peptidoglycan biosynthetic process"/>
    <property type="evidence" value="ECO:0007669"/>
    <property type="project" value="UniProtKB-UniRule"/>
</dbReference>
<dbReference type="PANTHER" id="PTHR43024:SF1">
    <property type="entry name" value="UDP-N-ACETYLMURAMOYL-TRIPEPTIDE--D-ALANYL-D-ALANINE LIGASE"/>
    <property type="match status" value="1"/>
</dbReference>
<accession>A0A8J7J468</accession>
<keyword evidence="7 10" id="KW-0573">Peptidoglycan synthesis</keyword>
<evidence type="ECO:0000259" key="13">
    <source>
        <dbReference type="Pfam" id="PF02875"/>
    </source>
</evidence>
<gene>
    <name evidence="10" type="primary">murF</name>
    <name evidence="15" type="ORF">IQ249_16030</name>
</gene>
<evidence type="ECO:0000256" key="10">
    <source>
        <dbReference type="HAMAP-Rule" id="MF_02019"/>
    </source>
</evidence>
<dbReference type="Gene3D" id="3.90.190.20">
    <property type="entry name" value="Mur ligase, C-terminal domain"/>
    <property type="match status" value="1"/>
</dbReference>
<keyword evidence="9 10" id="KW-0961">Cell wall biogenesis/degradation</keyword>
<evidence type="ECO:0000259" key="12">
    <source>
        <dbReference type="Pfam" id="PF01225"/>
    </source>
</evidence>
<dbReference type="Gene3D" id="3.40.1190.10">
    <property type="entry name" value="Mur-like, catalytic domain"/>
    <property type="match status" value="1"/>
</dbReference>
<evidence type="ECO:0000256" key="6">
    <source>
        <dbReference type="ARBA" id="ARBA00022960"/>
    </source>
</evidence>
<dbReference type="InterPro" id="IPR035911">
    <property type="entry name" value="MurE/MurF_N"/>
</dbReference>
<keyword evidence="4 10" id="KW-0547">Nucleotide-binding</keyword>
<feature type="domain" description="Mur ligase C-terminal" evidence="13">
    <location>
        <begin position="317"/>
        <end position="436"/>
    </location>
</feature>
<dbReference type="InterPro" id="IPR013221">
    <property type="entry name" value="Mur_ligase_cen"/>
</dbReference>
<dbReference type="HAMAP" id="MF_02019">
    <property type="entry name" value="MurF"/>
    <property type="match status" value="1"/>
</dbReference>
<keyword evidence="3 10" id="KW-0132">Cell division</keyword>
<comment type="caution">
    <text evidence="15">The sequence shown here is derived from an EMBL/GenBank/DDBJ whole genome shotgun (WGS) entry which is preliminary data.</text>
</comment>
<dbReference type="GO" id="GO:0005524">
    <property type="term" value="F:ATP binding"/>
    <property type="evidence" value="ECO:0007669"/>
    <property type="project" value="UniProtKB-UniRule"/>
</dbReference>
<dbReference type="Pfam" id="PF02875">
    <property type="entry name" value="Mur_ligase_C"/>
    <property type="match status" value="1"/>
</dbReference>
<evidence type="ECO:0000256" key="5">
    <source>
        <dbReference type="ARBA" id="ARBA00022840"/>
    </source>
</evidence>
<dbReference type="GO" id="GO:0047480">
    <property type="term" value="F:UDP-N-acetylmuramoyl-tripeptide-D-alanyl-D-alanine ligase activity"/>
    <property type="evidence" value="ECO:0007669"/>
    <property type="project" value="UniProtKB-UniRule"/>
</dbReference>
<comment type="similarity">
    <text evidence="10">Belongs to the MurCDEF family. MurF subfamily.</text>
</comment>
<feature type="domain" description="Mur ligase N-terminal catalytic" evidence="12">
    <location>
        <begin position="29"/>
        <end position="78"/>
    </location>
</feature>
<comment type="catalytic activity">
    <reaction evidence="10 11">
        <text>D-alanyl-D-alanine + UDP-N-acetyl-alpha-D-muramoyl-L-alanyl-gamma-D-glutamyl-meso-2,6-diaminopimelate + ATP = UDP-N-acetyl-alpha-D-muramoyl-L-alanyl-gamma-D-glutamyl-meso-2,6-diaminopimeloyl-D-alanyl-D-alanine + ADP + phosphate + H(+)</text>
        <dbReference type="Rhea" id="RHEA:28374"/>
        <dbReference type="ChEBI" id="CHEBI:15378"/>
        <dbReference type="ChEBI" id="CHEBI:30616"/>
        <dbReference type="ChEBI" id="CHEBI:43474"/>
        <dbReference type="ChEBI" id="CHEBI:57822"/>
        <dbReference type="ChEBI" id="CHEBI:61386"/>
        <dbReference type="ChEBI" id="CHEBI:83905"/>
        <dbReference type="ChEBI" id="CHEBI:456216"/>
        <dbReference type="EC" id="6.3.2.10"/>
    </reaction>
</comment>
<dbReference type="SUPFAM" id="SSF63418">
    <property type="entry name" value="MurE/MurF N-terminal domain"/>
    <property type="match status" value="1"/>
</dbReference>
<dbReference type="GO" id="GO:0005737">
    <property type="term" value="C:cytoplasm"/>
    <property type="evidence" value="ECO:0007669"/>
    <property type="project" value="UniProtKB-SubCell"/>
</dbReference>
<reference evidence="15" key="1">
    <citation type="submission" date="2020-10" db="EMBL/GenBank/DDBJ databases">
        <authorList>
            <person name="Castelo-Branco R."/>
            <person name="Eusebio N."/>
            <person name="Adriana R."/>
            <person name="Vieira A."/>
            <person name="Brugerolle De Fraissinette N."/>
            <person name="Rezende De Castro R."/>
            <person name="Schneider M.P."/>
            <person name="Vasconcelos V."/>
            <person name="Leao P.N."/>
        </authorList>
    </citation>
    <scope>NUCLEOTIDE SEQUENCE</scope>
    <source>
        <strain evidence="15">LEGE 07157</strain>
    </source>
</reference>
<name>A0A8J7J468_9CYAN</name>
<dbReference type="SUPFAM" id="SSF53244">
    <property type="entry name" value="MurD-like peptide ligases, peptide-binding domain"/>
    <property type="match status" value="1"/>
</dbReference>
<evidence type="ECO:0000256" key="4">
    <source>
        <dbReference type="ARBA" id="ARBA00022741"/>
    </source>
</evidence>
<dbReference type="Gene3D" id="3.40.1390.10">
    <property type="entry name" value="MurE/MurF, N-terminal domain"/>
    <property type="match status" value="1"/>
</dbReference>
<dbReference type="GO" id="GO:0051301">
    <property type="term" value="P:cell division"/>
    <property type="evidence" value="ECO:0007669"/>
    <property type="project" value="UniProtKB-KW"/>
</dbReference>
<dbReference type="PANTHER" id="PTHR43024">
    <property type="entry name" value="UDP-N-ACETYLMURAMOYL-TRIPEPTIDE--D-ALANYL-D-ALANINE LIGASE"/>
    <property type="match status" value="1"/>
</dbReference>
<dbReference type="NCBIfam" id="TIGR01143">
    <property type="entry name" value="murF"/>
    <property type="match status" value="1"/>
</dbReference>
<evidence type="ECO:0000256" key="9">
    <source>
        <dbReference type="ARBA" id="ARBA00023316"/>
    </source>
</evidence>
<evidence type="ECO:0000256" key="1">
    <source>
        <dbReference type="ARBA" id="ARBA00022490"/>
    </source>
</evidence>
<comment type="function">
    <text evidence="10 11">Involved in cell wall formation. Catalyzes the final step in the synthesis of UDP-N-acetylmuramoyl-pentapeptide, the precursor of murein.</text>
</comment>
<dbReference type="EMBL" id="JADEWZ010000024">
    <property type="protein sequence ID" value="MBE9117409.1"/>
    <property type="molecule type" value="Genomic_DNA"/>
</dbReference>
<keyword evidence="6 10" id="KW-0133">Cell shape</keyword>
<dbReference type="InterPro" id="IPR036565">
    <property type="entry name" value="Mur-like_cat_sf"/>
</dbReference>
<evidence type="ECO:0000256" key="2">
    <source>
        <dbReference type="ARBA" id="ARBA00022598"/>
    </source>
</evidence>
<evidence type="ECO:0000259" key="14">
    <source>
        <dbReference type="Pfam" id="PF08245"/>
    </source>
</evidence>
<protein>
    <recommendedName>
        <fullName evidence="10 11">UDP-N-acetylmuramoyl-tripeptide--D-alanyl-D-alanine ligase</fullName>
        <ecNumber evidence="10 11">6.3.2.10</ecNumber>
    </recommendedName>
    <alternativeName>
        <fullName evidence="10">D-alanyl-D-alanine-adding enzyme</fullName>
    </alternativeName>
</protein>
<feature type="binding site" evidence="10">
    <location>
        <begin position="117"/>
        <end position="123"/>
    </location>
    <ligand>
        <name>ATP</name>
        <dbReference type="ChEBI" id="CHEBI:30616"/>
    </ligand>
</feature>
<dbReference type="InterPro" id="IPR036615">
    <property type="entry name" value="Mur_ligase_C_dom_sf"/>
</dbReference>
<evidence type="ECO:0000256" key="11">
    <source>
        <dbReference type="RuleBase" id="RU004136"/>
    </source>
</evidence>
<proteinExistence type="inferred from homology"/>
<dbReference type="RefSeq" id="WP_194030495.1">
    <property type="nucleotide sequence ID" value="NZ_JADEWZ010000024.1"/>
</dbReference>
<dbReference type="AlphaFoldDB" id="A0A8J7J468"/>
<keyword evidence="2 10" id="KW-0436">Ligase</keyword>
<organism evidence="15 16">
    <name type="scientific">Lusitaniella coriacea LEGE 07157</name>
    <dbReference type="NCBI Taxonomy" id="945747"/>
    <lineage>
        <taxon>Bacteria</taxon>
        <taxon>Bacillati</taxon>
        <taxon>Cyanobacteriota</taxon>
        <taxon>Cyanophyceae</taxon>
        <taxon>Spirulinales</taxon>
        <taxon>Lusitaniellaceae</taxon>
        <taxon>Lusitaniella</taxon>
    </lineage>
</organism>
<comment type="subcellular location">
    <subcellularLocation>
        <location evidence="10 11">Cytoplasm</location>
    </subcellularLocation>
</comment>
<sequence>MFCQLSLMQLRELLQAKVFSGSKNDRILEIAGVATDTRTLREKEVFVALEGETFDGHNFLASAAQKGAIALIVHKQSEMTLPGNVPLFLVDDTLVAYQKLARWWRDRFEIPAIGITGSVGKTTTKELIAAVLATQGRVLKTEKNYNNEIGVPKTLLQLSSDCDYAVVEMAMRASGEIALLTEIARPTIGVITNVGTAHIGRLGSEDAIARAKCELLEKMPPDGVAILNADNARLMQTAARVWQGKTLTYGLESGDLHGTLVDAQTLEVDGIAFPLPLPGRHNASNYLAALAVAKVLNLNLSPLQAGITVNLPGGRSRRLELPNDILLLDETYNAGLESTIAALHLLKETPGQRHIAVLGTMKELGDYSPQLHQKVGETVKELGLDRLLVLVNDPEARAIAVGAEGIPSQCFATHDELVQYLQNFIEPRDRVLFKASNSVGLNRVVEQLTLSDKTES</sequence>
<evidence type="ECO:0000313" key="15">
    <source>
        <dbReference type="EMBL" id="MBE9117409.1"/>
    </source>
</evidence>
<dbReference type="GO" id="GO:0008360">
    <property type="term" value="P:regulation of cell shape"/>
    <property type="evidence" value="ECO:0007669"/>
    <property type="project" value="UniProtKB-KW"/>
</dbReference>
<dbReference type="Pfam" id="PF08245">
    <property type="entry name" value="Mur_ligase_M"/>
    <property type="match status" value="1"/>
</dbReference>
<evidence type="ECO:0000256" key="3">
    <source>
        <dbReference type="ARBA" id="ARBA00022618"/>
    </source>
</evidence>
<feature type="domain" description="Mur ligase central" evidence="14">
    <location>
        <begin position="115"/>
        <end position="293"/>
    </location>
</feature>
<dbReference type="InterPro" id="IPR051046">
    <property type="entry name" value="MurCDEF_CellWall_CoF430Synth"/>
</dbReference>
<evidence type="ECO:0000313" key="16">
    <source>
        <dbReference type="Proteomes" id="UP000654482"/>
    </source>
</evidence>
<dbReference type="GO" id="GO:0071555">
    <property type="term" value="P:cell wall organization"/>
    <property type="evidence" value="ECO:0007669"/>
    <property type="project" value="UniProtKB-KW"/>
</dbReference>
<dbReference type="InterPro" id="IPR004101">
    <property type="entry name" value="Mur_ligase_C"/>
</dbReference>
<evidence type="ECO:0000256" key="7">
    <source>
        <dbReference type="ARBA" id="ARBA00022984"/>
    </source>
</evidence>
<keyword evidence="5 10" id="KW-0067">ATP-binding</keyword>